<feature type="compositionally biased region" description="Low complexity" evidence="1">
    <location>
        <begin position="936"/>
        <end position="948"/>
    </location>
</feature>
<evidence type="ECO:0000256" key="2">
    <source>
        <dbReference type="SAM" id="Phobius"/>
    </source>
</evidence>
<feature type="region of interest" description="Disordered" evidence="1">
    <location>
        <begin position="32"/>
        <end position="51"/>
    </location>
</feature>
<feature type="region of interest" description="Disordered" evidence="1">
    <location>
        <begin position="1292"/>
        <end position="1326"/>
    </location>
</feature>
<dbReference type="EMBL" id="LNIX01000007">
    <property type="protein sequence ID" value="OXA51328.1"/>
    <property type="molecule type" value="Genomic_DNA"/>
</dbReference>
<feature type="compositionally biased region" description="Basic and acidic residues" evidence="1">
    <location>
        <begin position="696"/>
        <end position="705"/>
    </location>
</feature>
<dbReference type="Proteomes" id="UP000198287">
    <property type="component" value="Unassembled WGS sequence"/>
</dbReference>
<dbReference type="OrthoDB" id="10688831at2759"/>
<feature type="region of interest" description="Disordered" evidence="1">
    <location>
        <begin position="1392"/>
        <end position="1421"/>
    </location>
</feature>
<comment type="caution">
    <text evidence="3">The sequence shown here is derived from an EMBL/GenBank/DDBJ whole genome shotgun (WGS) entry which is preliminary data.</text>
</comment>
<feature type="compositionally biased region" description="Basic and acidic residues" evidence="1">
    <location>
        <begin position="373"/>
        <end position="418"/>
    </location>
</feature>
<feature type="compositionally biased region" description="Low complexity" evidence="1">
    <location>
        <begin position="292"/>
        <end position="301"/>
    </location>
</feature>
<feature type="region of interest" description="Disordered" evidence="1">
    <location>
        <begin position="533"/>
        <end position="561"/>
    </location>
</feature>
<sequence length="1538" mass="170830">MNGYYHQNSYNSNNRRNRNSYQYQDYCHQGGSGGSSGGYSNGPASHNQRQYPTTGFGTLTPIMYRQRAFHDAIYEEEYGSDQGDECCQGRGMSAIFCWFLSVIILIGLAASIVLTVFFLLKSKNHMSKNGELDLLFDGDNGINFHLPDTTTELSSINFSGVPSSSRESSGSPGRTTSEGEVSKNGGRQFTMSVATSTRFPPSRKGPHQIFKESEEDEPLPFQSLYPNGKSTSSERNAILGKHPSTTSYPTPTDQEADKTGETGEESSSSEEDPQYLTTTSRPAIMQHILFTSPPLTTTTTGSRRHLQTTRFPSPERTSFTTSTESLESDSENGDNSSHETDDKGNRPPIASENEDLRTSTNGDYVTTSSSSTADRDNITYKAEESQLNKMLLDEIPPHGRGEERHGESSKNSQEDVSKSTEFNLSPPSSDPLARIIKNLAPRWGRNRTVETTTMTSGSHKYDFTISSREKNLSRGNDSTERKSSKERYSASKERGTSYTFGGGSSSTFAVTTSTPEISTTNYIGGEYGLNTVESPNLSKNRENKDAQEDVSSGSRGENPFLDILVGSEDHKTLVTKETEDGIVTSAILPPWYDTPPAVNNSTILTNTTHPAPQENESGESSEESSEHDNESSTKDAEQSASSSVLGGIFDFFNKLPMNRIRNTGEKKPPEDYNPKRIILKRPGGELTLPQGVSSQGKEEIQKNKNETTNQEVDNGFGSANINTILPSNIMTTTIVPDAVVTDEHIRPANNGFHYESPNGGTNIYGYYPDDDDKDNDKTVEHHMVQSETLSDPNELMGGGSSSSIGVGDGVREKVPEKSPSHSIELQINSDASSEVVIEQDQGQEEEEEDETYHPYTRYGETHHASGSEIRKQIVEPPQSLPSPLPTRRGDGIRRPIINAAESTDLEMKGSENRPVFSNTPTRNIPPSLIRQRGSLNNNNNNNTNPANTGPSPIIVKTTTNRPNFYATNSYVPNSSSINEEVSDNSAEQEHASDQEETQDFRRKSYLLDKKDMKDQANEKHDQGQQQFYAGSGSFEGGESGVMDVGSIGSGERPGKWSRPDPNNSMEQQGPSLEQKYHILHDSAGHNNPQDGSVEVKVSPNSEDENDVVVERKPISTLDETLYPDHSGSGSIENIEGKNVFQVFPVGYSSTTTSPTMTTTTERPGSEFTISEPDKSEENKSNVADGFVPPTPVNFHENMYTFSPPSSDSIYQSKDGWRPLVYNDGDDDSGPTAPAPIPTRPATILFSHPPPPTSHWRDRLIARQPVVTIAPMIDLSTAASENSINNQYHISGETDHHEEEEEEDEEDAHHEENESQESVKQQIDGQTWDATHDQNIHSEESGKLKFPQEIEQHHDRDESNNNANNVHHVQQIQIPPHNNFHQNQPQIQRVPMQIPAQQSQQQHQQFHQQQQQQQQQHHHQNRPYQFQNNIDRSKYMMRPAPPPIVMRRTPIHSPMGYRHPHNVPLPPRPQLIPQVQQIQHPPHQFNNNVNAPPTEFQNPQQNLVNRRRFKTLGARPRGSVTWSEGKHTDTTATAERRDG</sequence>
<feature type="compositionally biased region" description="Basic and acidic residues" evidence="1">
    <location>
        <begin position="624"/>
        <end position="637"/>
    </location>
</feature>
<proteinExistence type="predicted"/>
<feature type="compositionally biased region" description="Polar residues" evidence="1">
    <location>
        <begin position="956"/>
        <end position="985"/>
    </location>
</feature>
<evidence type="ECO:0000313" key="3">
    <source>
        <dbReference type="EMBL" id="OXA51328.1"/>
    </source>
</evidence>
<feature type="region of interest" description="Disordered" evidence="1">
    <location>
        <begin position="660"/>
        <end position="714"/>
    </location>
</feature>
<feature type="compositionally biased region" description="Polar residues" evidence="1">
    <location>
        <begin position="185"/>
        <end position="199"/>
    </location>
</feature>
<feature type="compositionally biased region" description="Polar residues" evidence="1">
    <location>
        <begin position="1315"/>
        <end position="1326"/>
    </location>
</feature>
<feature type="compositionally biased region" description="Basic and acidic residues" evidence="1">
    <location>
        <begin position="1523"/>
        <end position="1538"/>
    </location>
</feature>
<evidence type="ECO:0000256" key="1">
    <source>
        <dbReference type="SAM" id="MobiDB-lite"/>
    </source>
</evidence>
<gene>
    <name evidence="3" type="ORF">Fcan01_13169</name>
</gene>
<accession>A0A226E225</accession>
<feature type="region of interest" description="Disordered" evidence="1">
    <location>
        <begin position="1013"/>
        <end position="1112"/>
    </location>
</feature>
<feature type="compositionally biased region" description="Basic and acidic residues" evidence="1">
    <location>
        <begin position="336"/>
        <end position="345"/>
    </location>
</feature>
<feature type="compositionally biased region" description="Basic and acidic residues" evidence="1">
    <location>
        <begin position="1013"/>
        <end position="1022"/>
    </location>
</feature>
<feature type="region of interest" description="Disordered" evidence="1">
    <location>
        <begin position="790"/>
        <end position="1000"/>
    </location>
</feature>
<feature type="region of interest" description="Disordered" evidence="1">
    <location>
        <begin position="155"/>
        <end position="275"/>
    </location>
</feature>
<name>A0A226E225_FOLCA</name>
<evidence type="ECO:0000313" key="4">
    <source>
        <dbReference type="Proteomes" id="UP000198287"/>
    </source>
</evidence>
<feature type="compositionally biased region" description="Polar residues" evidence="1">
    <location>
        <begin position="597"/>
        <end position="610"/>
    </location>
</feature>
<feature type="compositionally biased region" description="Polar residues" evidence="1">
    <location>
        <begin position="243"/>
        <end position="253"/>
    </location>
</feature>
<feature type="compositionally biased region" description="Polar residues" evidence="1">
    <location>
        <begin position="820"/>
        <end position="832"/>
    </location>
</feature>
<feature type="compositionally biased region" description="Low complexity" evidence="1">
    <location>
        <begin position="159"/>
        <end position="179"/>
    </location>
</feature>
<protein>
    <submittedName>
        <fullName evidence="3">Uncharacterized protein</fullName>
    </submittedName>
</protein>
<feature type="compositionally biased region" description="Basic and acidic residues" evidence="1">
    <location>
        <begin position="662"/>
        <end position="674"/>
    </location>
</feature>
<feature type="compositionally biased region" description="Basic and acidic residues" evidence="1">
    <location>
        <begin position="1074"/>
        <end position="1083"/>
    </location>
</feature>
<feature type="compositionally biased region" description="Low complexity" evidence="1">
    <location>
        <begin position="314"/>
        <end position="325"/>
    </location>
</feature>
<feature type="region of interest" description="Disordered" evidence="1">
    <location>
        <begin position="1221"/>
        <end position="1250"/>
    </location>
</feature>
<feature type="region of interest" description="Disordered" evidence="1">
    <location>
        <begin position="1151"/>
        <end position="1180"/>
    </location>
</feature>
<feature type="compositionally biased region" description="Polar residues" evidence="1">
    <location>
        <begin position="224"/>
        <end position="235"/>
    </location>
</feature>
<feature type="region of interest" description="Disordered" evidence="1">
    <location>
        <begin position="292"/>
        <end position="433"/>
    </location>
</feature>
<feature type="compositionally biased region" description="Polar residues" evidence="1">
    <location>
        <begin position="1060"/>
        <end position="1071"/>
    </location>
</feature>
<feature type="compositionally biased region" description="Basic and acidic residues" evidence="1">
    <location>
        <begin position="459"/>
        <end position="495"/>
    </location>
</feature>
<keyword evidence="2" id="KW-0472">Membrane</keyword>
<keyword evidence="2" id="KW-1133">Transmembrane helix</keyword>
<feature type="compositionally biased region" description="Polar residues" evidence="1">
    <location>
        <begin position="915"/>
        <end position="924"/>
    </location>
</feature>
<feature type="compositionally biased region" description="Low complexity" evidence="1">
    <location>
        <begin position="1151"/>
        <end position="1160"/>
    </location>
</feature>
<feature type="compositionally biased region" description="Basic and acidic residues" evidence="1">
    <location>
        <begin position="987"/>
        <end position="1000"/>
    </location>
</feature>
<feature type="compositionally biased region" description="Acidic residues" evidence="1">
    <location>
        <begin position="841"/>
        <end position="850"/>
    </location>
</feature>
<feature type="region of interest" description="Disordered" evidence="1">
    <location>
        <begin position="1510"/>
        <end position="1538"/>
    </location>
</feature>
<feature type="transmembrane region" description="Helical" evidence="2">
    <location>
        <begin position="95"/>
        <end position="120"/>
    </location>
</feature>
<feature type="compositionally biased region" description="Acidic residues" evidence="1">
    <location>
        <begin position="262"/>
        <end position="273"/>
    </location>
</feature>
<feature type="compositionally biased region" description="Low complexity" evidence="1">
    <location>
        <begin position="1396"/>
        <end position="1414"/>
    </location>
</feature>
<feature type="compositionally biased region" description="Basic and acidic residues" evidence="1">
    <location>
        <begin position="809"/>
        <end position="819"/>
    </location>
</feature>
<reference evidence="3 4" key="1">
    <citation type="submission" date="2015-12" db="EMBL/GenBank/DDBJ databases">
        <title>The genome of Folsomia candida.</title>
        <authorList>
            <person name="Faddeeva A."/>
            <person name="Derks M.F."/>
            <person name="Anvar Y."/>
            <person name="Smit S."/>
            <person name="Van Straalen N."/>
            <person name="Roelofs D."/>
        </authorList>
    </citation>
    <scope>NUCLEOTIDE SEQUENCE [LARGE SCALE GENOMIC DNA]</scope>
    <source>
        <strain evidence="3 4">VU population</strain>
        <tissue evidence="3">Whole body</tissue>
    </source>
</reference>
<keyword evidence="2" id="KW-0812">Transmembrane</keyword>
<feature type="region of interest" description="Disordered" evidence="1">
    <location>
        <begin position="587"/>
        <end position="641"/>
    </location>
</feature>
<feature type="region of interest" description="Disordered" evidence="1">
    <location>
        <begin position="452"/>
        <end position="499"/>
    </location>
</feature>
<feature type="compositionally biased region" description="Basic and acidic residues" evidence="1">
    <location>
        <begin position="859"/>
        <end position="873"/>
    </location>
</feature>
<feature type="compositionally biased region" description="Polar residues" evidence="1">
    <location>
        <begin position="358"/>
        <end position="372"/>
    </location>
</feature>
<organism evidence="3 4">
    <name type="scientific">Folsomia candida</name>
    <name type="common">Springtail</name>
    <dbReference type="NCBI Taxonomy" id="158441"/>
    <lineage>
        <taxon>Eukaryota</taxon>
        <taxon>Metazoa</taxon>
        <taxon>Ecdysozoa</taxon>
        <taxon>Arthropoda</taxon>
        <taxon>Hexapoda</taxon>
        <taxon>Collembola</taxon>
        <taxon>Entomobryomorpha</taxon>
        <taxon>Isotomoidea</taxon>
        <taxon>Isotomidae</taxon>
        <taxon>Proisotominae</taxon>
        <taxon>Folsomia</taxon>
    </lineage>
</organism>
<keyword evidence="4" id="KW-1185">Reference proteome</keyword>